<dbReference type="AlphaFoldDB" id="A0AAW0BS37"/>
<dbReference type="EMBL" id="JAYKXP010000086">
    <property type="protein sequence ID" value="KAK7028951.1"/>
    <property type="molecule type" value="Genomic_DNA"/>
</dbReference>
<comment type="caution">
    <text evidence="1">The sequence shown here is derived from an EMBL/GenBank/DDBJ whole genome shotgun (WGS) entry which is preliminary data.</text>
</comment>
<proteinExistence type="predicted"/>
<gene>
    <name evidence="1" type="ORF">VNI00_014792</name>
</gene>
<sequence length="145" mass="16788">MAQRSTRLMGKARITELRRSPDKRILAQVYLFKPWKQISRSVLMTRQKLVEALPSRVFSQLISEFEYDENTLVHTAVAKCVGEQELFADPDDSFVIDLLQDILDEGYVHPFSDDDDQLWISANGWYTRSEIARNDGCIEFTVRSV</sequence>
<reference evidence="1 2" key="1">
    <citation type="submission" date="2024-01" db="EMBL/GenBank/DDBJ databases">
        <title>A draft genome for a cacao thread blight-causing isolate of Paramarasmius palmivorus.</title>
        <authorList>
            <person name="Baruah I.K."/>
            <person name="Bukari Y."/>
            <person name="Amoako-Attah I."/>
            <person name="Meinhardt L.W."/>
            <person name="Bailey B.A."/>
            <person name="Cohen S.P."/>
        </authorList>
    </citation>
    <scope>NUCLEOTIDE SEQUENCE [LARGE SCALE GENOMIC DNA]</scope>
    <source>
        <strain evidence="1 2">GH-12</strain>
    </source>
</reference>
<keyword evidence="2" id="KW-1185">Reference proteome</keyword>
<accession>A0AAW0BS37</accession>
<evidence type="ECO:0000313" key="1">
    <source>
        <dbReference type="EMBL" id="KAK7028951.1"/>
    </source>
</evidence>
<dbReference type="Proteomes" id="UP001383192">
    <property type="component" value="Unassembled WGS sequence"/>
</dbReference>
<evidence type="ECO:0000313" key="2">
    <source>
        <dbReference type="Proteomes" id="UP001383192"/>
    </source>
</evidence>
<organism evidence="1 2">
    <name type="scientific">Paramarasmius palmivorus</name>
    <dbReference type="NCBI Taxonomy" id="297713"/>
    <lineage>
        <taxon>Eukaryota</taxon>
        <taxon>Fungi</taxon>
        <taxon>Dikarya</taxon>
        <taxon>Basidiomycota</taxon>
        <taxon>Agaricomycotina</taxon>
        <taxon>Agaricomycetes</taxon>
        <taxon>Agaricomycetidae</taxon>
        <taxon>Agaricales</taxon>
        <taxon>Marasmiineae</taxon>
        <taxon>Marasmiaceae</taxon>
        <taxon>Paramarasmius</taxon>
    </lineage>
</organism>
<name>A0AAW0BS37_9AGAR</name>
<protein>
    <submittedName>
        <fullName evidence="1">Uncharacterized protein</fullName>
    </submittedName>
</protein>